<evidence type="ECO:0000256" key="1">
    <source>
        <dbReference type="SAM" id="SignalP"/>
    </source>
</evidence>
<keyword evidence="1" id="KW-0732">Signal</keyword>
<feature type="signal peptide" evidence="1">
    <location>
        <begin position="1"/>
        <end position="26"/>
    </location>
</feature>
<keyword evidence="3" id="KW-1185">Reference proteome</keyword>
<evidence type="ECO:0000313" key="3">
    <source>
        <dbReference type="Proteomes" id="UP001221189"/>
    </source>
</evidence>
<gene>
    <name evidence="2" type="ORF">PRZ03_13310</name>
</gene>
<dbReference type="RefSeq" id="WP_273600742.1">
    <property type="nucleotide sequence ID" value="NZ_JAQQXT010000007.1"/>
</dbReference>
<accession>A0ABT5KFE9</accession>
<reference evidence="2 3" key="1">
    <citation type="submission" date="2022-10" db="EMBL/GenBank/DDBJ databases">
        <title>Paucibacter sp. hw1 Genome sequencing.</title>
        <authorList>
            <person name="Park S."/>
        </authorList>
    </citation>
    <scope>NUCLEOTIDE SEQUENCE [LARGE SCALE GENOMIC DNA]</scope>
    <source>
        <strain evidence="3">hw1</strain>
    </source>
</reference>
<organism evidence="2 3">
    <name type="scientific">Roseateles albus</name>
    <dbReference type="NCBI Taxonomy" id="2987525"/>
    <lineage>
        <taxon>Bacteria</taxon>
        <taxon>Pseudomonadati</taxon>
        <taxon>Pseudomonadota</taxon>
        <taxon>Betaproteobacteria</taxon>
        <taxon>Burkholderiales</taxon>
        <taxon>Sphaerotilaceae</taxon>
        <taxon>Roseateles</taxon>
    </lineage>
</organism>
<sequence>MRSDFLAAVVAAVVAAVLALSSLSSAAAESVREQEIAECRPGEIATWGDGRDRPALSKPLVFVYWHAGAPAWFSSSQMMAVLKRAGRAWGGCGVESQIIALVGNAELPPEAVVVQWSEPGSRGNFGLANLGQRTLALSPAMFALLRTRNPNYPAEQTLQMVVSHEMGHFFGLMAHSRRCVDVTSYYNDGKGGSCYARDLTQLKSVVEYRSILPTACDIQRCRIANGLSPKAP</sequence>
<dbReference type="Proteomes" id="UP001221189">
    <property type="component" value="Unassembled WGS sequence"/>
</dbReference>
<comment type="caution">
    <text evidence="2">The sequence shown here is derived from an EMBL/GenBank/DDBJ whole genome shotgun (WGS) entry which is preliminary data.</text>
</comment>
<protein>
    <recommendedName>
        <fullName evidence="4">Peptidase metallopeptidase domain-containing protein</fullName>
    </recommendedName>
</protein>
<proteinExistence type="predicted"/>
<dbReference type="SUPFAM" id="SSF55486">
    <property type="entry name" value="Metalloproteases ('zincins'), catalytic domain"/>
    <property type="match status" value="1"/>
</dbReference>
<evidence type="ECO:0000313" key="2">
    <source>
        <dbReference type="EMBL" id="MDC8772555.1"/>
    </source>
</evidence>
<evidence type="ECO:0008006" key="4">
    <source>
        <dbReference type="Google" id="ProtNLM"/>
    </source>
</evidence>
<dbReference type="EMBL" id="JAQQXT010000007">
    <property type="protein sequence ID" value="MDC8772555.1"/>
    <property type="molecule type" value="Genomic_DNA"/>
</dbReference>
<feature type="chain" id="PRO_5045682657" description="Peptidase metallopeptidase domain-containing protein" evidence="1">
    <location>
        <begin position="27"/>
        <end position="232"/>
    </location>
</feature>
<name>A0ABT5KFE9_9BURK</name>